<accession>A0A498SQE4</accession>
<feature type="compositionally biased region" description="Basic residues" evidence="1">
    <location>
        <begin position="95"/>
        <end position="109"/>
    </location>
</feature>
<dbReference type="Proteomes" id="UP000276991">
    <property type="component" value="Unassembled WGS sequence"/>
</dbReference>
<keyword evidence="3" id="KW-1185">Reference proteome</keyword>
<dbReference type="EMBL" id="UPTC01002996">
    <property type="protein sequence ID" value="VBB34059.1"/>
    <property type="molecule type" value="Genomic_DNA"/>
</dbReference>
<proteinExistence type="predicted"/>
<evidence type="ECO:0000313" key="2">
    <source>
        <dbReference type="EMBL" id="VBB34059.1"/>
    </source>
</evidence>
<evidence type="ECO:0000313" key="3">
    <source>
        <dbReference type="Proteomes" id="UP000276991"/>
    </source>
</evidence>
<name>A0A498SQE4_ACAVI</name>
<sequence>MRRLFGHQRAHHQSSNDEQSSAPLNDGQLFGTDTSNSESSDLELLDEGLHGNDGSVQLINSSSNNNSNNNSNSNNNNSNNNNNNNNNRASSSHLSRQHHRISRAKRNKWAMRSGANTVANLRSKRYQMLKTEGNTQFRIHPTIRARQNQ</sequence>
<feature type="non-terminal residue" evidence="2">
    <location>
        <position position="149"/>
    </location>
</feature>
<evidence type="ECO:0000256" key="1">
    <source>
        <dbReference type="SAM" id="MobiDB-lite"/>
    </source>
</evidence>
<feature type="compositionally biased region" description="Basic residues" evidence="1">
    <location>
        <begin position="1"/>
        <end position="12"/>
    </location>
</feature>
<protein>
    <submittedName>
        <fullName evidence="2">Uncharacterized protein</fullName>
    </submittedName>
</protein>
<gene>
    <name evidence="2" type="ORF">NAV_LOCUS8850</name>
</gene>
<feature type="region of interest" description="Disordered" evidence="1">
    <location>
        <begin position="1"/>
        <end position="114"/>
    </location>
</feature>
<organism evidence="2 3">
    <name type="scientific">Acanthocheilonema viteae</name>
    <name type="common">Filarial nematode worm</name>
    <name type="synonym">Dipetalonema viteae</name>
    <dbReference type="NCBI Taxonomy" id="6277"/>
    <lineage>
        <taxon>Eukaryota</taxon>
        <taxon>Metazoa</taxon>
        <taxon>Ecdysozoa</taxon>
        <taxon>Nematoda</taxon>
        <taxon>Chromadorea</taxon>
        <taxon>Rhabditida</taxon>
        <taxon>Spirurina</taxon>
        <taxon>Spiruromorpha</taxon>
        <taxon>Filarioidea</taxon>
        <taxon>Onchocercidae</taxon>
        <taxon>Acanthocheilonema</taxon>
    </lineage>
</organism>
<feature type="compositionally biased region" description="Low complexity" evidence="1">
    <location>
        <begin position="60"/>
        <end position="87"/>
    </location>
</feature>
<reference evidence="2 3" key="1">
    <citation type="submission" date="2018-08" db="EMBL/GenBank/DDBJ databases">
        <authorList>
            <person name="Laetsch R D."/>
            <person name="Stevens L."/>
            <person name="Kumar S."/>
            <person name="Blaxter L. M."/>
        </authorList>
    </citation>
    <scope>NUCLEOTIDE SEQUENCE [LARGE SCALE GENOMIC DNA]</scope>
</reference>
<dbReference type="AlphaFoldDB" id="A0A498SQE4"/>
<dbReference type="OrthoDB" id="5866772at2759"/>